<dbReference type="Proteomes" id="UP000236738">
    <property type="component" value="Unassembled WGS sequence"/>
</dbReference>
<protein>
    <submittedName>
        <fullName evidence="1">Uncharacterized protein</fullName>
    </submittedName>
</protein>
<organism evidence="1 2">
    <name type="scientific">Halpernia humi</name>
    <dbReference type="NCBI Taxonomy" id="493375"/>
    <lineage>
        <taxon>Bacteria</taxon>
        <taxon>Pseudomonadati</taxon>
        <taxon>Bacteroidota</taxon>
        <taxon>Flavobacteriia</taxon>
        <taxon>Flavobacteriales</taxon>
        <taxon>Weeksellaceae</taxon>
        <taxon>Chryseobacterium group</taxon>
        <taxon>Halpernia</taxon>
    </lineage>
</organism>
<name>A0A1H5ZUN5_9FLAO</name>
<sequence length="291" mass="31570">MIRTIYGRIKEKKIALIPITNTSSMNMQISTRNGDSVIDKGDGSTPFGFTNPKYFDYTITSSGAMNFSYSGVFTGNISIKFLKGLKDVYSISFTYPRTAANTNLFNIADVSIFLKQFPNLYSFRIENYSYGANFPTINGNVLDMPDSVEVIYGYDFQIAGTVNFNMSGISSTSKLRILNIQGNNSVGAKKLLGNLAKMPTSLTFLSLKFATSGSAISYSGGKTWASAFDTLLLPIALTNAENNTLLNDMANTITSAIGGKLINLKGNRTSASDAAVTYLQSLGFTITINRI</sequence>
<dbReference type="EMBL" id="FNUS01000005">
    <property type="protein sequence ID" value="SEG39684.1"/>
    <property type="molecule type" value="Genomic_DNA"/>
</dbReference>
<dbReference type="RefSeq" id="WP_103914075.1">
    <property type="nucleotide sequence ID" value="NZ_FNUS01000005.1"/>
</dbReference>
<evidence type="ECO:0000313" key="1">
    <source>
        <dbReference type="EMBL" id="SEG39684.1"/>
    </source>
</evidence>
<keyword evidence="2" id="KW-1185">Reference proteome</keyword>
<evidence type="ECO:0000313" key="2">
    <source>
        <dbReference type="Proteomes" id="UP000236738"/>
    </source>
</evidence>
<gene>
    <name evidence="1" type="ORF">SAMN05421847_2199</name>
</gene>
<dbReference type="OrthoDB" id="980086at2"/>
<proteinExistence type="predicted"/>
<accession>A0A1H5ZUN5</accession>
<reference evidence="2" key="1">
    <citation type="submission" date="2016-10" db="EMBL/GenBank/DDBJ databases">
        <authorList>
            <person name="Varghese N."/>
            <person name="Submissions S."/>
        </authorList>
    </citation>
    <scope>NUCLEOTIDE SEQUENCE [LARGE SCALE GENOMIC DNA]</scope>
    <source>
        <strain evidence="2">DSM 21580</strain>
    </source>
</reference>
<dbReference type="AlphaFoldDB" id="A0A1H5ZUN5"/>